<dbReference type="Pfam" id="PF05186">
    <property type="entry name" value="Dpy-30"/>
    <property type="match status" value="1"/>
</dbReference>
<sequence>MDSEYLKRNLGQCLADGLAEVAEQRPVNPILYLAHWLYKYSSNREYQTEKKAKLALLEKEQAKAREEELHQAKLREEERKLSENKPTDSEAPTAATTGEVEDSKPIQDEKLNTPNLENQKGAEDRQTEVQENVTEKEVDITDKAATSPEPPEGKPAEAGHSYLSEGQGTEVKEEFEEKPDEKTEVETRMEQIEEKTEIEPSTNSVEEKTEEEEKEGITSQKEEKEGDQDEDKEVDQSETAEPEKTGPLQSTLTQDGSDSKSNETEDQYSKQSPPDLDSHNTEKAHEEETGKPEDAIQVEPASAPQSENIEPVKTSESEQEAQESGILLDQEKAGDEEPKSKSTDSSPPAEVEVTAEEMMQRGEPESSQEEPEKSPSNEEDSQEKVDLSECVTHLLVLKLFLESTQQICLVFSNYKISSFNFSEIKYSMII</sequence>
<protein>
    <recommendedName>
        <fullName evidence="4">DPY30 domain containing 2</fullName>
    </recommendedName>
</protein>
<dbReference type="InterPro" id="IPR049630">
    <property type="entry name" value="DYDC-like_DD"/>
</dbReference>
<dbReference type="Ensembl" id="ENSACLT00000039415.2">
    <property type="protein sequence ID" value="ENSACLP00000038505.1"/>
    <property type="gene ID" value="ENSACLG00000025999.2"/>
</dbReference>
<dbReference type="OMA" id="KYKENMD"/>
<dbReference type="Bgee" id="ENSACLG00000025999">
    <property type="expression patterns" value="Expressed in testis and 5 other cell types or tissues"/>
</dbReference>
<dbReference type="InterPro" id="IPR007858">
    <property type="entry name" value="Dpy-30_motif"/>
</dbReference>
<reference evidence="2 3" key="1">
    <citation type="submission" date="2018-05" db="EMBL/GenBank/DDBJ databases">
        <authorList>
            <person name="Datahose"/>
        </authorList>
    </citation>
    <scope>NUCLEOTIDE SEQUENCE</scope>
</reference>
<evidence type="ECO:0008006" key="4">
    <source>
        <dbReference type="Google" id="ProtNLM"/>
    </source>
</evidence>
<proteinExistence type="predicted"/>
<evidence type="ECO:0000256" key="1">
    <source>
        <dbReference type="SAM" id="MobiDB-lite"/>
    </source>
</evidence>
<dbReference type="AlphaFoldDB" id="A0A3P8R982"/>
<dbReference type="CDD" id="cd22966">
    <property type="entry name" value="DD_DYDC-like"/>
    <property type="match status" value="1"/>
</dbReference>
<dbReference type="Proteomes" id="UP000265100">
    <property type="component" value="Chromosome 8"/>
</dbReference>
<keyword evidence="3" id="KW-1185">Reference proteome</keyword>
<reference evidence="2" key="4">
    <citation type="submission" date="2025-09" db="UniProtKB">
        <authorList>
            <consortium name="Ensembl"/>
        </authorList>
    </citation>
    <scope>IDENTIFICATION</scope>
</reference>
<feature type="compositionally biased region" description="Basic and acidic residues" evidence="1">
    <location>
        <begin position="120"/>
        <end position="142"/>
    </location>
</feature>
<feature type="compositionally biased region" description="Basic and acidic residues" evidence="1">
    <location>
        <begin position="358"/>
        <end position="385"/>
    </location>
</feature>
<feature type="compositionally biased region" description="Basic and acidic residues" evidence="1">
    <location>
        <begin position="62"/>
        <end position="88"/>
    </location>
</feature>
<feature type="region of interest" description="Disordered" evidence="1">
    <location>
        <begin position="62"/>
        <end position="385"/>
    </location>
</feature>
<evidence type="ECO:0000313" key="3">
    <source>
        <dbReference type="Proteomes" id="UP000265100"/>
    </source>
</evidence>
<name>A0A3P8R982_ASTCA</name>
<reference evidence="2" key="3">
    <citation type="submission" date="2025-08" db="UniProtKB">
        <authorList>
            <consortium name="Ensembl"/>
        </authorList>
    </citation>
    <scope>IDENTIFICATION</scope>
</reference>
<accession>A0A3P8R982</accession>
<gene>
    <name evidence="2" type="primary">MACROD2</name>
</gene>
<dbReference type="Gene3D" id="1.20.890.10">
    <property type="entry name" value="cAMP-dependent protein kinase regulatory subunit, dimerization-anchoring domain"/>
    <property type="match status" value="1"/>
</dbReference>
<evidence type="ECO:0000313" key="2">
    <source>
        <dbReference type="Ensembl" id="ENSACLP00000038505.1"/>
    </source>
</evidence>
<feature type="compositionally biased region" description="Basic and acidic residues" evidence="1">
    <location>
        <begin position="179"/>
        <end position="198"/>
    </location>
</feature>
<feature type="compositionally biased region" description="Basic and acidic residues" evidence="1">
    <location>
        <begin position="101"/>
        <end position="111"/>
    </location>
</feature>
<dbReference type="STRING" id="8154.ENSACLP00000038505"/>
<reference evidence="3" key="2">
    <citation type="submission" date="2023-03" db="EMBL/GenBank/DDBJ databases">
        <authorList>
            <consortium name="Wellcome Sanger Institute Data Sharing"/>
        </authorList>
    </citation>
    <scope>NUCLEOTIDE SEQUENCE [LARGE SCALE GENOMIC DNA]</scope>
</reference>
<feature type="compositionally biased region" description="Basic and acidic residues" evidence="1">
    <location>
        <begin position="276"/>
        <end position="294"/>
    </location>
</feature>
<dbReference type="GeneTree" id="ENSGT00940000171531"/>
<feature type="compositionally biased region" description="Acidic residues" evidence="1">
    <location>
        <begin position="225"/>
        <end position="240"/>
    </location>
</feature>
<organism evidence="2 3">
    <name type="scientific">Astatotilapia calliptera</name>
    <name type="common">Eastern happy</name>
    <name type="synonym">Chromis callipterus</name>
    <dbReference type="NCBI Taxonomy" id="8154"/>
    <lineage>
        <taxon>Eukaryota</taxon>
        <taxon>Metazoa</taxon>
        <taxon>Chordata</taxon>
        <taxon>Craniata</taxon>
        <taxon>Vertebrata</taxon>
        <taxon>Euteleostomi</taxon>
        <taxon>Actinopterygii</taxon>
        <taxon>Neopterygii</taxon>
        <taxon>Teleostei</taxon>
        <taxon>Neoteleostei</taxon>
        <taxon>Acanthomorphata</taxon>
        <taxon>Ovalentaria</taxon>
        <taxon>Cichlomorphae</taxon>
        <taxon>Cichliformes</taxon>
        <taxon>Cichlidae</taxon>
        <taxon>African cichlids</taxon>
        <taxon>Pseudocrenilabrinae</taxon>
        <taxon>Haplochromini</taxon>
        <taxon>Astatotilapia</taxon>
    </lineage>
</organism>
<feature type="compositionally biased region" description="Basic and acidic residues" evidence="1">
    <location>
        <begin position="329"/>
        <end position="342"/>
    </location>
</feature>
<feature type="compositionally biased region" description="Polar residues" evidence="1">
    <location>
        <begin position="247"/>
        <end position="256"/>
    </location>
</feature>